<evidence type="ECO:0000313" key="3">
    <source>
        <dbReference type="Proteomes" id="UP001320702"/>
    </source>
</evidence>
<dbReference type="RefSeq" id="WP_260276082.1">
    <property type="nucleotide sequence ID" value="NZ_JANAVZ010000002.1"/>
</dbReference>
<proteinExistence type="predicted"/>
<evidence type="ECO:0000259" key="1">
    <source>
        <dbReference type="Pfam" id="PF03372"/>
    </source>
</evidence>
<dbReference type="Proteomes" id="UP001320702">
    <property type="component" value="Unassembled WGS sequence"/>
</dbReference>
<name>A0ABT2K6P7_9RHOB</name>
<dbReference type="EMBL" id="JANAVZ010000002">
    <property type="protein sequence ID" value="MCT4332202.1"/>
    <property type="molecule type" value="Genomic_DNA"/>
</dbReference>
<dbReference type="Pfam" id="PF03372">
    <property type="entry name" value="Exo_endo_phos"/>
    <property type="match status" value="1"/>
</dbReference>
<dbReference type="InterPro" id="IPR036691">
    <property type="entry name" value="Endo/exonu/phosph_ase_sf"/>
</dbReference>
<dbReference type="InterPro" id="IPR005135">
    <property type="entry name" value="Endo/exonuclease/phosphatase"/>
</dbReference>
<organism evidence="2 3">
    <name type="scientific">Paracoccus maritimus</name>
    <dbReference type="NCBI Taxonomy" id="2933292"/>
    <lineage>
        <taxon>Bacteria</taxon>
        <taxon>Pseudomonadati</taxon>
        <taxon>Pseudomonadota</taxon>
        <taxon>Alphaproteobacteria</taxon>
        <taxon>Rhodobacterales</taxon>
        <taxon>Paracoccaceae</taxon>
        <taxon>Paracoccus</taxon>
    </lineage>
</organism>
<protein>
    <submittedName>
        <fullName evidence="2">Endonuclease/exonuclease/phosphatase family protein</fullName>
    </submittedName>
</protein>
<dbReference type="SUPFAM" id="SSF56219">
    <property type="entry name" value="DNase I-like"/>
    <property type="match status" value="1"/>
</dbReference>
<comment type="caution">
    <text evidence="2">The sequence shown here is derived from an EMBL/GenBank/DDBJ whole genome shotgun (WGS) entry which is preliminary data.</text>
</comment>
<keyword evidence="2" id="KW-0378">Hydrolase</keyword>
<feature type="domain" description="Endonuclease/exonuclease/phosphatase" evidence="1">
    <location>
        <begin position="7"/>
        <end position="219"/>
    </location>
</feature>
<evidence type="ECO:0000313" key="2">
    <source>
        <dbReference type="EMBL" id="MCT4332202.1"/>
    </source>
</evidence>
<dbReference type="GO" id="GO:0004519">
    <property type="term" value="F:endonuclease activity"/>
    <property type="evidence" value="ECO:0007669"/>
    <property type="project" value="UniProtKB-KW"/>
</dbReference>
<sequence>MAVIRVASYNLHKCRGLTGPHAPERNLAVIAAMRPDIIALQEVDFRFGARPEALPRALIQDQTGLVPADISRPSGENSLGWHGQTILLRPELAQNAVVRRLPLPGLEPRGALALRLPGLTIIGVHLGLVRSSRRAQLARISAQAARIADDNIVLMGDFNEWHDERGLESLAGFRVIAPGPSYPAPLPRFRLDRIAMSRHLELLRHGVFSGAGARDASDHLPIWAEITLP</sequence>
<reference evidence="2 3" key="1">
    <citation type="submission" date="2022-04" db="EMBL/GenBank/DDBJ databases">
        <title>Paracoccus sp. YLB-12 draft genome sequence.</title>
        <authorList>
            <person name="Yu L."/>
        </authorList>
    </citation>
    <scope>NUCLEOTIDE SEQUENCE [LARGE SCALE GENOMIC DNA]</scope>
    <source>
        <strain evidence="2 3">YLB-12</strain>
    </source>
</reference>
<gene>
    <name evidence="2" type="ORF">MU516_04870</name>
</gene>
<keyword evidence="2" id="KW-0255">Endonuclease</keyword>
<keyword evidence="2" id="KW-0540">Nuclease</keyword>
<keyword evidence="3" id="KW-1185">Reference proteome</keyword>
<dbReference type="Gene3D" id="3.60.10.10">
    <property type="entry name" value="Endonuclease/exonuclease/phosphatase"/>
    <property type="match status" value="1"/>
</dbReference>
<accession>A0ABT2K6P7</accession>